<reference evidence="2 3" key="1">
    <citation type="submission" date="2023-05" db="EMBL/GenBank/DDBJ databases">
        <title>Adaptations of aquatic viruses from atmosphere-close ecosystems of the Central Arctic Ocean.</title>
        <authorList>
            <person name="Rahlff J."/>
            <person name="Holmfeldt K."/>
        </authorList>
    </citation>
    <scope>NUCLEOTIDE SEQUENCE [LARGE SCALE GENOMIC DNA]</scope>
    <source>
        <strain evidence="2 3">Arc14</strain>
    </source>
</reference>
<feature type="transmembrane region" description="Helical" evidence="1">
    <location>
        <begin position="48"/>
        <end position="69"/>
    </location>
</feature>
<feature type="transmembrane region" description="Helical" evidence="1">
    <location>
        <begin position="103"/>
        <end position="123"/>
    </location>
</feature>
<feature type="transmembrane region" description="Helical" evidence="1">
    <location>
        <begin position="12"/>
        <end position="36"/>
    </location>
</feature>
<organism evidence="2 3">
    <name type="scientific">Flavobacterium frigidarium</name>
    <dbReference type="NCBI Taxonomy" id="99286"/>
    <lineage>
        <taxon>Bacteria</taxon>
        <taxon>Pseudomonadati</taxon>
        <taxon>Bacteroidota</taxon>
        <taxon>Flavobacteriia</taxon>
        <taxon>Flavobacteriales</taxon>
        <taxon>Flavobacteriaceae</taxon>
        <taxon>Flavobacterium</taxon>
    </lineage>
</organism>
<evidence type="ECO:0000256" key="1">
    <source>
        <dbReference type="SAM" id="Phobius"/>
    </source>
</evidence>
<dbReference type="EMBL" id="JASMRN010000005">
    <property type="protein sequence ID" value="MEZ7515031.1"/>
    <property type="molecule type" value="Genomic_DNA"/>
</dbReference>
<keyword evidence="1" id="KW-0472">Membrane</keyword>
<feature type="transmembrane region" description="Helical" evidence="1">
    <location>
        <begin position="76"/>
        <end position="97"/>
    </location>
</feature>
<comment type="caution">
    <text evidence="2">The sequence shown here is derived from an EMBL/GenBank/DDBJ whole genome shotgun (WGS) entry which is preliminary data.</text>
</comment>
<evidence type="ECO:0008006" key="4">
    <source>
        <dbReference type="Google" id="ProtNLM"/>
    </source>
</evidence>
<sequence>MNKITTYLAGNLKNLFLIDSLGALLTTVFLIVLLQIPEHYIGMPKNVLTYLSILSMCFCIYSASCYLFLKNNKTAFIKIIGVANILYNALIIGLLIINYNSLTIFGTTYFLIEAIIICSISYVELSTAKKLSN</sequence>
<keyword evidence="1" id="KW-0812">Transmembrane</keyword>
<dbReference type="Proteomes" id="UP001568894">
    <property type="component" value="Unassembled WGS sequence"/>
</dbReference>
<keyword evidence="1" id="KW-1133">Transmembrane helix</keyword>
<gene>
    <name evidence="2" type="ORF">QO192_07010</name>
</gene>
<accession>A0ABV4KCK8</accession>
<dbReference type="RefSeq" id="WP_026708655.1">
    <property type="nucleotide sequence ID" value="NZ_JASMRN010000005.1"/>
</dbReference>
<name>A0ABV4KCK8_9FLAO</name>
<keyword evidence="3" id="KW-1185">Reference proteome</keyword>
<evidence type="ECO:0000313" key="3">
    <source>
        <dbReference type="Proteomes" id="UP001568894"/>
    </source>
</evidence>
<evidence type="ECO:0000313" key="2">
    <source>
        <dbReference type="EMBL" id="MEZ7515031.1"/>
    </source>
</evidence>
<proteinExistence type="predicted"/>
<protein>
    <recommendedName>
        <fullName evidence="4">Polysaccharide biosynthesis protein</fullName>
    </recommendedName>
</protein>